<proteinExistence type="predicted"/>
<accession>A0A9Q3EEZ7</accession>
<dbReference type="OrthoDB" id="2123952at2759"/>
<organism evidence="1 2">
    <name type="scientific">Austropuccinia psidii MF-1</name>
    <dbReference type="NCBI Taxonomy" id="1389203"/>
    <lineage>
        <taxon>Eukaryota</taxon>
        <taxon>Fungi</taxon>
        <taxon>Dikarya</taxon>
        <taxon>Basidiomycota</taxon>
        <taxon>Pucciniomycotina</taxon>
        <taxon>Pucciniomycetes</taxon>
        <taxon>Pucciniales</taxon>
        <taxon>Sphaerophragmiaceae</taxon>
        <taxon>Austropuccinia</taxon>
    </lineage>
</organism>
<dbReference type="Proteomes" id="UP000765509">
    <property type="component" value="Unassembled WGS sequence"/>
</dbReference>
<sequence length="273" mass="30137">MSSKLTSVCDSNNSDSLPSVIHGYGVFDNLRELSEEKEGVPCVESATARSTRCQFCNLGKRNHSQANHRFPDSPRRLWISIKKGGRFGLEAPVDEPPPSDSSSVHSNLTGYRMRGVKQWTNTRSSWANPGGPIPPPQGNPIGVAPEVPIFVTRKDGRLGKLKGNLVVQDENSTDAEGSDELDGEELEINTPIQKRRIQSTSLSPVPVSITIHEVIRSPQLDPQPGHPHLPLPPSIFNHLWPALLETQFLKNLNQSFTTFDAEISLETSLIRIR</sequence>
<name>A0A9Q3EEZ7_9BASI</name>
<evidence type="ECO:0000313" key="1">
    <source>
        <dbReference type="EMBL" id="MBW0516362.1"/>
    </source>
</evidence>
<evidence type="ECO:0000313" key="2">
    <source>
        <dbReference type="Proteomes" id="UP000765509"/>
    </source>
</evidence>
<protein>
    <submittedName>
        <fullName evidence="1">Uncharacterized protein</fullName>
    </submittedName>
</protein>
<reference evidence="1" key="1">
    <citation type="submission" date="2021-03" db="EMBL/GenBank/DDBJ databases">
        <title>Draft genome sequence of rust myrtle Austropuccinia psidii MF-1, a brazilian biotype.</title>
        <authorList>
            <person name="Quecine M.C."/>
            <person name="Pachon D.M.R."/>
            <person name="Bonatelli M.L."/>
            <person name="Correr F.H."/>
            <person name="Franceschini L.M."/>
            <person name="Leite T.F."/>
            <person name="Margarido G.R.A."/>
            <person name="Almeida C.A."/>
            <person name="Ferrarezi J.A."/>
            <person name="Labate C.A."/>
        </authorList>
    </citation>
    <scope>NUCLEOTIDE SEQUENCE</scope>
    <source>
        <strain evidence="1">MF-1</strain>
    </source>
</reference>
<dbReference type="EMBL" id="AVOT02025210">
    <property type="protein sequence ID" value="MBW0516362.1"/>
    <property type="molecule type" value="Genomic_DNA"/>
</dbReference>
<comment type="caution">
    <text evidence="1">The sequence shown here is derived from an EMBL/GenBank/DDBJ whole genome shotgun (WGS) entry which is preliminary data.</text>
</comment>
<keyword evidence="2" id="KW-1185">Reference proteome</keyword>
<dbReference type="AlphaFoldDB" id="A0A9Q3EEZ7"/>
<gene>
    <name evidence="1" type="ORF">O181_056077</name>
</gene>